<feature type="transmembrane region" description="Helical" evidence="1">
    <location>
        <begin position="30"/>
        <end position="47"/>
    </location>
</feature>
<protein>
    <submittedName>
        <fullName evidence="2">Uncharacterized protein</fullName>
    </submittedName>
</protein>
<reference evidence="2 3" key="1">
    <citation type="submission" date="2016-10" db="EMBL/GenBank/DDBJ databases">
        <authorList>
            <person name="de Groot N.N."/>
        </authorList>
    </citation>
    <scope>NUCLEOTIDE SEQUENCE [LARGE SCALE GENOMIC DNA]</scope>
    <source>
        <strain evidence="2 3">ML2</strain>
    </source>
</reference>
<dbReference type="Proteomes" id="UP000181899">
    <property type="component" value="Unassembled WGS sequence"/>
</dbReference>
<name>A0A1I5D9R3_9CLOT</name>
<dbReference type="EMBL" id="FOVK01000008">
    <property type="protein sequence ID" value="SFN95551.1"/>
    <property type="molecule type" value="Genomic_DNA"/>
</dbReference>
<keyword evidence="1" id="KW-1133">Transmembrane helix</keyword>
<dbReference type="RefSeq" id="WP_074912469.1">
    <property type="nucleotide sequence ID" value="NZ_FOVK01000008.1"/>
</dbReference>
<organism evidence="2 3">
    <name type="scientific">Proteiniclasticum ruminis</name>
    <dbReference type="NCBI Taxonomy" id="398199"/>
    <lineage>
        <taxon>Bacteria</taxon>
        <taxon>Bacillati</taxon>
        <taxon>Bacillota</taxon>
        <taxon>Clostridia</taxon>
        <taxon>Eubacteriales</taxon>
        <taxon>Clostridiaceae</taxon>
        <taxon>Proteiniclasticum</taxon>
    </lineage>
</organism>
<dbReference type="AlphaFoldDB" id="A0A1I5D9R3"/>
<accession>A0A1I5D9R3</accession>
<evidence type="ECO:0000313" key="3">
    <source>
        <dbReference type="Proteomes" id="UP000181899"/>
    </source>
</evidence>
<keyword evidence="1" id="KW-0812">Transmembrane</keyword>
<keyword evidence="1" id="KW-0472">Membrane</keyword>
<evidence type="ECO:0000256" key="1">
    <source>
        <dbReference type="SAM" id="Phobius"/>
    </source>
</evidence>
<keyword evidence="3" id="KW-1185">Reference proteome</keyword>
<gene>
    <name evidence="2" type="ORF">SAMN04488695_108100</name>
</gene>
<sequence>MLLVLYFILAMASTTGMSFAWRQKTIAKKTAYFALSALLLALFTYLFQMELRTVDWTPFLPKN</sequence>
<proteinExistence type="predicted"/>
<evidence type="ECO:0000313" key="2">
    <source>
        <dbReference type="EMBL" id="SFN95551.1"/>
    </source>
</evidence>